<dbReference type="AlphaFoldDB" id="A0A8S2FXV8"/>
<feature type="non-terminal residue" evidence="1">
    <location>
        <position position="1"/>
    </location>
</feature>
<evidence type="ECO:0000313" key="3">
    <source>
        <dbReference type="Proteomes" id="UP000677228"/>
    </source>
</evidence>
<dbReference type="EMBL" id="CAJOBA010070050">
    <property type="protein sequence ID" value="CAF4385970.1"/>
    <property type="molecule type" value="Genomic_DNA"/>
</dbReference>
<reference evidence="1" key="1">
    <citation type="submission" date="2021-02" db="EMBL/GenBank/DDBJ databases">
        <authorList>
            <person name="Nowell W R."/>
        </authorList>
    </citation>
    <scope>NUCLEOTIDE SEQUENCE</scope>
</reference>
<comment type="caution">
    <text evidence="1">The sequence shown here is derived from an EMBL/GenBank/DDBJ whole genome shotgun (WGS) entry which is preliminary data.</text>
</comment>
<gene>
    <name evidence="1" type="ORF">OVA965_LOCUS41198</name>
    <name evidence="2" type="ORF">TMI583_LOCUS42782</name>
</gene>
<name>A0A8S2FXV8_9BILA</name>
<dbReference type="Proteomes" id="UP000682733">
    <property type="component" value="Unassembled WGS sequence"/>
</dbReference>
<evidence type="ECO:0000313" key="2">
    <source>
        <dbReference type="EMBL" id="CAF4385970.1"/>
    </source>
</evidence>
<dbReference type="Proteomes" id="UP000677228">
    <property type="component" value="Unassembled WGS sequence"/>
</dbReference>
<evidence type="ECO:0000313" key="1">
    <source>
        <dbReference type="EMBL" id="CAF1585001.1"/>
    </source>
</evidence>
<proteinExistence type="predicted"/>
<protein>
    <submittedName>
        <fullName evidence="1">Uncharacterized protein</fullName>
    </submittedName>
</protein>
<accession>A0A8S2FXV8</accession>
<dbReference type="EMBL" id="CAJNOK010046842">
    <property type="protein sequence ID" value="CAF1585001.1"/>
    <property type="molecule type" value="Genomic_DNA"/>
</dbReference>
<organism evidence="1 3">
    <name type="scientific">Didymodactylos carnosus</name>
    <dbReference type="NCBI Taxonomy" id="1234261"/>
    <lineage>
        <taxon>Eukaryota</taxon>
        <taxon>Metazoa</taxon>
        <taxon>Spiralia</taxon>
        <taxon>Gnathifera</taxon>
        <taxon>Rotifera</taxon>
        <taxon>Eurotatoria</taxon>
        <taxon>Bdelloidea</taxon>
        <taxon>Philodinida</taxon>
        <taxon>Philodinidae</taxon>
        <taxon>Didymodactylos</taxon>
    </lineage>
</organism>
<sequence>AVQPLINLLQTYSHGYAPCQLTNLYKPNLCLDAEVLVDCGCSVDLILPSNEIEKLQLQKETGGISARGFDNRITILPKYQDVKITVNLKHPITGHITTKTAIISVFERLFVCTSEIGIQCSRNVLSDEAQISKTTSHLFSPHRSSEMTTSTMSIDDDAESNVAILKLSPLKHPLKDGDQYGILGYPAMTKLNIGIHFGGNYIFGVERLFEHISPILASKTQV</sequence>